<proteinExistence type="predicted"/>
<protein>
    <submittedName>
        <fullName evidence="2">Uncharacterized protein</fullName>
    </submittedName>
</protein>
<feature type="transmembrane region" description="Helical" evidence="1">
    <location>
        <begin position="6"/>
        <end position="26"/>
    </location>
</feature>
<feature type="non-terminal residue" evidence="2">
    <location>
        <position position="1"/>
    </location>
</feature>
<accession>A0A2T8KH49</accession>
<name>A0A2T8KH49_9POAL</name>
<dbReference type="AlphaFoldDB" id="A0A2T8KH49"/>
<sequence length="97" mass="10902">IWAKRFLPLGGKFLYVGLAAICWALWRTRNNICFDNKVVRSPTEIICLASSFIPYWAELQPEGDRQKLEDGAALKEAALHFHPHEAQAGDTGVVLLH</sequence>
<keyword evidence="1" id="KW-0812">Transmembrane</keyword>
<organism evidence="2">
    <name type="scientific">Panicum hallii</name>
    <dbReference type="NCBI Taxonomy" id="206008"/>
    <lineage>
        <taxon>Eukaryota</taxon>
        <taxon>Viridiplantae</taxon>
        <taxon>Streptophyta</taxon>
        <taxon>Embryophyta</taxon>
        <taxon>Tracheophyta</taxon>
        <taxon>Spermatophyta</taxon>
        <taxon>Magnoliopsida</taxon>
        <taxon>Liliopsida</taxon>
        <taxon>Poales</taxon>
        <taxon>Poaceae</taxon>
        <taxon>PACMAD clade</taxon>
        <taxon>Panicoideae</taxon>
        <taxon>Panicodae</taxon>
        <taxon>Paniceae</taxon>
        <taxon>Panicinae</taxon>
        <taxon>Panicum</taxon>
        <taxon>Panicum sect. Panicum</taxon>
    </lineage>
</organism>
<keyword evidence="1" id="KW-0472">Membrane</keyword>
<reference evidence="2" key="1">
    <citation type="submission" date="2018-04" db="EMBL/GenBank/DDBJ databases">
        <title>WGS assembly of Panicum hallii.</title>
        <authorList>
            <person name="Lovell J."/>
            <person name="Jenkins J."/>
            <person name="Lowry D."/>
            <person name="Mamidi S."/>
            <person name="Sreedasyam A."/>
            <person name="Weng X."/>
            <person name="Barry K."/>
            <person name="Bonette J."/>
            <person name="Campitelli B."/>
            <person name="Daum C."/>
            <person name="Gordon S."/>
            <person name="Gould B."/>
            <person name="Lipzen A."/>
            <person name="Macqueen A."/>
            <person name="Palacio-Mejia J."/>
            <person name="Plott C."/>
            <person name="Shakirov E."/>
            <person name="Shu S."/>
            <person name="Yoshinaga Y."/>
            <person name="Zane M."/>
            <person name="Rokhsar D."/>
            <person name="Grimwood J."/>
            <person name="Schmutz J."/>
            <person name="Juenger T."/>
        </authorList>
    </citation>
    <scope>NUCLEOTIDE SEQUENCE [LARGE SCALE GENOMIC DNA]</scope>
    <source>
        <strain evidence="2">FIL2</strain>
    </source>
</reference>
<dbReference type="Gramene" id="PVH61507">
    <property type="protein sequence ID" value="PVH61507"/>
    <property type="gene ID" value="PAHAL_3G049400"/>
</dbReference>
<dbReference type="EMBL" id="CM008048">
    <property type="protein sequence ID" value="PVH61507.1"/>
    <property type="molecule type" value="Genomic_DNA"/>
</dbReference>
<dbReference type="Proteomes" id="UP000243499">
    <property type="component" value="Chromosome 3"/>
</dbReference>
<evidence type="ECO:0000256" key="1">
    <source>
        <dbReference type="SAM" id="Phobius"/>
    </source>
</evidence>
<gene>
    <name evidence="2" type="ORF">PAHAL_3G049400</name>
</gene>
<keyword evidence="1" id="KW-1133">Transmembrane helix</keyword>
<evidence type="ECO:0000313" key="2">
    <source>
        <dbReference type="EMBL" id="PVH61507.1"/>
    </source>
</evidence>